<sequence length="429" mass="49127">MKYIKKSGFGGVLQCYYDKIDQHLLTTLVERWRPETHTFHLSFGEVTVTLQDVQMLWGLPLGNQVISCTNHRWEAPEKQERCQRLLGLSLRGVDITNNTLRLSSLLEKNSGTVFPDHSGSTVYYYHLQNLENFEECGKLSWGSAALAYLYRNLCKAAEPSAKEISGPLMLLQLWAWERIPQIAPKIKETFQFDGPFGGRWRGSLSWSGVAKHSMAHYRSVFQCLNTDQFIWMPYVNAETQINRRYKKGSACWKCDTYLIYFEIVEPYVPSRVMRQFGLFQTVPTNLLLTREQHNTLHSYSGRTGLKDWKEHHEHFVAHWVNRMANIVTGSACGGEYKASPEYMSWFLERTAFFVQNPSAQTGTSTRDGNIGGRFEMLGQALGEMHRMSSQDNPYNVNDQLGGVQQLAAQYLNLAGAQHHLDYQTSHLAS</sequence>
<comment type="caution">
    <text evidence="2">The sequence shown here is derived from an EMBL/GenBank/DDBJ whole genome shotgun (WGS) entry which is preliminary data.</text>
</comment>
<dbReference type="EMBL" id="JBCNJP010000012">
    <property type="protein sequence ID" value="KAK9070377.1"/>
    <property type="molecule type" value="Genomic_DNA"/>
</dbReference>
<gene>
    <name evidence="2" type="ORF">SSX86_010779</name>
</gene>
<dbReference type="GO" id="GO:0010073">
    <property type="term" value="P:meristem maintenance"/>
    <property type="evidence" value="ECO:0007669"/>
    <property type="project" value="InterPro"/>
</dbReference>
<dbReference type="InterPro" id="IPR019557">
    <property type="entry name" value="AminoTfrase-like_pln_mobile"/>
</dbReference>
<proteinExistence type="predicted"/>
<feature type="domain" description="Aminotransferase-like plant mobile" evidence="1">
    <location>
        <begin position="9"/>
        <end position="346"/>
    </location>
</feature>
<accession>A0AAP0H3I4</accession>
<organism evidence="2 3">
    <name type="scientific">Deinandra increscens subsp. villosa</name>
    <dbReference type="NCBI Taxonomy" id="3103831"/>
    <lineage>
        <taxon>Eukaryota</taxon>
        <taxon>Viridiplantae</taxon>
        <taxon>Streptophyta</taxon>
        <taxon>Embryophyta</taxon>
        <taxon>Tracheophyta</taxon>
        <taxon>Spermatophyta</taxon>
        <taxon>Magnoliopsida</taxon>
        <taxon>eudicotyledons</taxon>
        <taxon>Gunneridae</taxon>
        <taxon>Pentapetalae</taxon>
        <taxon>asterids</taxon>
        <taxon>campanulids</taxon>
        <taxon>Asterales</taxon>
        <taxon>Asteraceae</taxon>
        <taxon>Asteroideae</taxon>
        <taxon>Heliantheae alliance</taxon>
        <taxon>Madieae</taxon>
        <taxon>Madiinae</taxon>
        <taxon>Deinandra</taxon>
    </lineage>
</organism>
<protein>
    <recommendedName>
        <fullName evidence="1">Aminotransferase-like plant mobile domain-containing protein</fullName>
    </recommendedName>
</protein>
<dbReference type="Proteomes" id="UP001408789">
    <property type="component" value="Unassembled WGS sequence"/>
</dbReference>
<dbReference type="AlphaFoldDB" id="A0AAP0H3I4"/>
<dbReference type="Pfam" id="PF10536">
    <property type="entry name" value="PMD"/>
    <property type="match status" value="1"/>
</dbReference>
<reference evidence="2 3" key="1">
    <citation type="submission" date="2024-04" db="EMBL/GenBank/DDBJ databases">
        <title>The reference genome of an endangered Asteraceae, Deinandra increscens subsp. villosa, native to the Central Coast of California.</title>
        <authorList>
            <person name="Guilliams M."/>
            <person name="Hasenstab-Lehman K."/>
            <person name="Meyer R."/>
            <person name="Mcevoy S."/>
        </authorList>
    </citation>
    <scope>NUCLEOTIDE SEQUENCE [LARGE SCALE GENOMIC DNA]</scope>
    <source>
        <tissue evidence="2">Leaf</tissue>
    </source>
</reference>
<dbReference type="PANTHER" id="PTHR46033:SF8">
    <property type="entry name" value="PROTEIN MAINTENANCE OF MERISTEMS-LIKE"/>
    <property type="match status" value="1"/>
</dbReference>
<evidence type="ECO:0000313" key="3">
    <source>
        <dbReference type="Proteomes" id="UP001408789"/>
    </source>
</evidence>
<name>A0AAP0H3I4_9ASTR</name>
<dbReference type="InterPro" id="IPR044824">
    <property type="entry name" value="MAIN-like"/>
</dbReference>
<dbReference type="PANTHER" id="PTHR46033">
    <property type="entry name" value="PROTEIN MAIN-LIKE 2"/>
    <property type="match status" value="1"/>
</dbReference>
<evidence type="ECO:0000313" key="2">
    <source>
        <dbReference type="EMBL" id="KAK9070377.1"/>
    </source>
</evidence>
<keyword evidence="3" id="KW-1185">Reference proteome</keyword>
<evidence type="ECO:0000259" key="1">
    <source>
        <dbReference type="Pfam" id="PF10536"/>
    </source>
</evidence>